<keyword evidence="5" id="KW-1185">Reference proteome</keyword>
<dbReference type="Pfam" id="PF00216">
    <property type="entry name" value="Bac_DNA_binding"/>
    <property type="match status" value="1"/>
</dbReference>
<accession>A0A1W6N142</accession>
<dbReference type="Gene3D" id="4.10.520.10">
    <property type="entry name" value="IHF-like DNA-binding proteins"/>
    <property type="match status" value="1"/>
</dbReference>
<feature type="region of interest" description="Disordered" evidence="3">
    <location>
        <begin position="47"/>
        <end position="93"/>
    </location>
</feature>
<name>A0A1W6N142_9HYPH</name>
<dbReference type="GO" id="GO:0003677">
    <property type="term" value="F:DNA binding"/>
    <property type="evidence" value="ECO:0007669"/>
    <property type="project" value="UniProtKB-KW"/>
</dbReference>
<dbReference type="InterPro" id="IPR000119">
    <property type="entry name" value="Hist_DNA-bd"/>
</dbReference>
<comment type="similarity">
    <text evidence="1">Belongs to the bacterial histone-like protein family.</text>
</comment>
<evidence type="ECO:0000256" key="2">
    <source>
        <dbReference type="ARBA" id="ARBA00023125"/>
    </source>
</evidence>
<feature type="compositionally biased region" description="Basic and acidic residues" evidence="3">
    <location>
        <begin position="77"/>
        <end position="93"/>
    </location>
</feature>
<dbReference type="SUPFAM" id="SSF47729">
    <property type="entry name" value="IHF-like DNA-binding proteins"/>
    <property type="match status" value="1"/>
</dbReference>
<reference evidence="4 5" key="1">
    <citation type="submission" date="2017-02" db="EMBL/GenBank/DDBJ databases">
        <authorList>
            <person name="Peterson S.W."/>
        </authorList>
    </citation>
    <scope>NUCLEOTIDE SEQUENCE [LARGE SCALE GENOMIC DNA]</scope>
    <source>
        <strain evidence="4 5">S285</strain>
    </source>
</reference>
<dbReference type="KEGG" id="mbry:B1812_11480"/>
<proteinExistence type="inferred from homology"/>
<dbReference type="GO" id="GO:0030527">
    <property type="term" value="F:structural constituent of chromatin"/>
    <property type="evidence" value="ECO:0007669"/>
    <property type="project" value="InterPro"/>
</dbReference>
<evidence type="ECO:0000313" key="5">
    <source>
        <dbReference type="Proteomes" id="UP000193978"/>
    </source>
</evidence>
<gene>
    <name evidence="4" type="ORF">B1812_11480</name>
</gene>
<dbReference type="STRING" id="655015.B1812_11480"/>
<protein>
    <recommendedName>
        <fullName evidence="6">Integration host factor subunit alpha</fullName>
    </recommendedName>
</protein>
<dbReference type="Proteomes" id="UP000193978">
    <property type="component" value="Chromosome"/>
</dbReference>
<keyword evidence="2" id="KW-0238">DNA-binding</keyword>
<dbReference type="EMBL" id="CP019948">
    <property type="protein sequence ID" value="ARN83594.1"/>
    <property type="molecule type" value="Genomic_DNA"/>
</dbReference>
<evidence type="ECO:0000256" key="3">
    <source>
        <dbReference type="SAM" id="MobiDB-lite"/>
    </source>
</evidence>
<evidence type="ECO:0000256" key="1">
    <source>
        <dbReference type="ARBA" id="ARBA00010529"/>
    </source>
</evidence>
<sequence length="93" mass="11000">MKRVPNLSRREATRIFECALQEIADALSKREESVKLHEFGTFFIRERTRRPSRDPLPTEGEPNRRRKILNFRPSIGLKEKVEKAQGREANRRP</sequence>
<evidence type="ECO:0008006" key="6">
    <source>
        <dbReference type="Google" id="ProtNLM"/>
    </source>
</evidence>
<dbReference type="InterPro" id="IPR010992">
    <property type="entry name" value="IHF-like_DNA-bd_dom_sf"/>
</dbReference>
<organism evidence="4 5">
    <name type="scientific">Methylocystis bryophila</name>
    <dbReference type="NCBI Taxonomy" id="655015"/>
    <lineage>
        <taxon>Bacteria</taxon>
        <taxon>Pseudomonadati</taxon>
        <taxon>Pseudomonadota</taxon>
        <taxon>Alphaproteobacteria</taxon>
        <taxon>Hyphomicrobiales</taxon>
        <taxon>Methylocystaceae</taxon>
        <taxon>Methylocystis</taxon>
    </lineage>
</organism>
<dbReference type="AlphaFoldDB" id="A0A1W6N142"/>
<evidence type="ECO:0000313" key="4">
    <source>
        <dbReference type="EMBL" id="ARN83594.1"/>
    </source>
</evidence>